<keyword evidence="3" id="KW-0732">Signal</keyword>
<dbReference type="InterPro" id="IPR059226">
    <property type="entry name" value="Choice_anch_Q_dom"/>
</dbReference>
<dbReference type="SMART" id="SM00710">
    <property type="entry name" value="PbH1"/>
    <property type="match status" value="7"/>
</dbReference>
<dbReference type="InterPro" id="IPR006626">
    <property type="entry name" value="PbH1"/>
</dbReference>
<evidence type="ECO:0000256" key="2">
    <source>
        <dbReference type="ARBA" id="ARBA00022525"/>
    </source>
</evidence>
<dbReference type="Gene3D" id="2.160.20.10">
    <property type="entry name" value="Single-stranded right-handed beta-helix, Pectin lyase-like"/>
    <property type="match status" value="1"/>
</dbReference>
<sequence>MIIRDISPKSTVNILLFMMLVFFPVASTCWGTVYYVGSTSSANDSNTGMEEDKPWRTISKAANEANAGDIVYVKNGVYYETSEVRVKNSGRKGFPIAFQAYPNHFPVIDGSKSTVSKLIHIRGKDYITLGGFEIRNAYKYAVWVDGSNNIIRDCKIHNNGRDGGHRNGVTLKAEVGGGSHNTITRNEVYSNAWNGLSVESCNYTTISYNMFYDNGHQGVNIFPSTSTFTGIEDGNNITLNRISHNRESGIYTRYQRNNEISNNLVYGNGQWGIFFAGGGSGNPGKGNVYQANTKVYNNTIVNNNYDGLYIHTGSHVIVKNNLFYQNNHAPAWPEGDGKANLRMGNINGCVIDHNFYIAYPNTTGPFYFNKNMALAEWQARGFDIDGIFERTASFTDLKNDVYTLSSDSDAIDKGVDLLSEGIKQDINGVSRPQGLGFDIGACEFSRDRALSPPRNLRVRQ</sequence>
<dbReference type="AlphaFoldDB" id="A0A8J6T680"/>
<name>A0A8J6T680_9DELT</name>
<dbReference type="Proteomes" id="UP000650524">
    <property type="component" value="Unassembled WGS sequence"/>
</dbReference>
<evidence type="ECO:0000313" key="6">
    <source>
        <dbReference type="EMBL" id="MBC8176886.1"/>
    </source>
</evidence>
<keyword evidence="4" id="KW-0472">Membrane</keyword>
<evidence type="ECO:0000256" key="3">
    <source>
        <dbReference type="ARBA" id="ARBA00022729"/>
    </source>
</evidence>
<dbReference type="InterPro" id="IPR039448">
    <property type="entry name" value="Beta_helix"/>
</dbReference>
<dbReference type="GO" id="GO:0005576">
    <property type="term" value="C:extracellular region"/>
    <property type="evidence" value="ECO:0007669"/>
    <property type="project" value="UniProtKB-SubCell"/>
</dbReference>
<organism evidence="6 7">
    <name type="scientific">Candidatus Desulfacyla euxinica</name>
    <dbReference type="NCBI Taxonomy" id="2841693"/>
    <lineage>
        <taxon>Bacteria</taxon>
        <taxon>Deltaproteobacteria</taxon>
        <taxon>Candidatus Desulfacyla</taxon>
    </lineage>
</organism>
<evidence type="ECO:0000256" key="4">
    <source>
        <dbReference type="SAM" id="Phobius"/>
    </source>
</evidence>
<keyword evidence="4" id="KW-0812">Transmembrane</keyword>
<dbReference type="NCBIfam" id="NF041518">
    <property type="entry name" value="choice_anch_Q"/>
    <property type="match status" value="1"/>
</dbReference>
<comment type="caution">
    <text evidence="6">The sequence shown here is derived from an EMBL/GenBank/DDBJ whole genome shotgun (WGS) entry which is preliminary data.</text>
</comment>
<dbReference type="SUPFAM" id="SSF51126">
    <property type="entry name" value="Pectin lyase-like"/>
    <property type="match status" value="1"/>
</dbReference>
<accession>A0A8J6T680</accession>
<dbReference type="Pfam" id="PF13229">
    <property type="entry name" value="Beta_helix"/>
    <property type="match status" value="1"/>
</dbReference>
<proteinExistence type="predicted"/>
<protein>
    <submittedName>
        <fullName evidence="6">Right-handed parallel beta-helix repeat-containing protein</fullName>
    </submittedName>
</protein>
<keyword evidence="4" id="KW-1133">Transmembrane helix</keyword>
<dbReference type="EMBL" id="JACNJD010000172">
    <property type="protein sequence ID" value="MBC8176886.1"/>
    <property type="molecule type" value="Genomic_DNA"/>
</dbReference>
<dbReference type="InterPro" id="IPR022441">
    <property type="entry name" value="Para_beta_helix_rpt-2"/>
</dbReference>
<comment type="subcellular location">
    <subcellularLocation>
        <location evidence="1">Secreted</location>
    </subcellularLocation>
</comment>
<dbReference type="PANTHER" id="PTHR40088">
    <property type="entry name" value="PECTATE LYASE (EUROFUNG)"/>
    <property type="match status" value="1"/>
</dbReference>
<dbReference type="InterPro" id="IPR052052">
    <property type="entry name" value="Polysaccharide_Lyase_9"/>
</dbReference>
<dbReference type="GO" id="GO:0016837">
    <property type="term" value="F:carbon-oxygen lyase activity, acting on polysaccharides"/>
    <property type="evidence" value="ECO:0007669"/>
    <property type="project" value="TreeGrafter"/>
</dbReference>
<evidence type="ECO:0000259" key="5">
    <source>
        <dbReference type="Pfam" id="PF13229"/>
    </source>
</evidence>
<feature type="transmembrane region" description="Helical" evidence="4">
    <location>
        <begin position="12"/>
        <end position="36"/>
    </location>
</feature>
<keyword evidence="2" id="KW-0964">Secreted</keyword>
<dbReference type="PANTHER" id="PTHR40088:SF2">
    <property type="entry name" value="SECRETED SUGAR HYDROLASE"/>
    <property type="match status" value="1"/>
</dbReference>
<feature type="domain" description="Right handed beta helix" evidence="5">
    <location>
        <begin position="119"/>
        <end position="283"/>
    </location>
</feature>
<dbReference type="InterPro" id="IPR012334">
    <property type="entry name" value="Pectin_lyas_fold"/>
</dbReference>
<dbReference type="InterPro" id="IPR011050">
    <property type="entry name" value="Pectin_lyase_fold/virulence"/>
</dbReference>
<gene>
    <name evidence="6" type="ORF">H8E19_05730</name>
</gene>
<dbReference type="NCBIfam" id="TIGR03804">
    <property type="entry name" value="para_beta_helix"/>
    <property type="match status" value="2"/>
</dbReference>
<evidence type="ECO:0000313" key="7">
    <source>
        <dbReference type="Proteomes" id="UP000650524"/>
    </source>
</evidence>
<reference evidence="6 7" key="1">
    <citation type="submission" date="2020-08" db="EMBL/GenBank/DDBJ databases">
        <title>Bridging the membrane lipid divide: bacteria of the FCB group superphylum have the potential to synthesize archaeal ether lipids.</title>
        <authorList>
            <person name="Villanueva L."/>
            <person name="Von Meijenfeldt F.A.B."/>
            <person name="Westbye A.B."/>
            <person name="Yadav S."/>
            <person name="Hopmans E.C."/>
            <person name="Dutilh B.E."/>
            <person name="Sinninghe Damste J.S."/>
        </authorList>
    </citation>
    <scope>NUCLEOTIDE SEQUENCE [LARGE SCALE GENOMIC DNA]</scope>
    <source>
        <strain evidence="6">NIOZ-UU27</strain>
    </source>
</reference>
<evidence type="ECO:0000256" key="1">
    <source>
        <dbReference type="ARBA" id="ARBA00004613"/>
    </source>
</evidence>